<organism evidence="3 4">
    <name type="scientific">Penicilliopsis zonata CBS 506.65</name>
    <dbReference type="NCBI Taxonomy" id="1073090"/>
    <lineage>
        <taxon>Eukaryota</taxon>
        <taxon>Fungi</taxon>
        <taxon>Dikarya</taxon>
        <taxon>Ascomycota</taxon>
        <taxon>Pezizomycotina</taxon>
        <taxon>Eurotiomycetes</taxon>
        <taxon>Eurotiomycetidae</taxon>
        <taxon>Eurotiales</taxon>
        <taxon>Aspergillaceae</taxon>
        <taxon>Penicilliopsis</taxon>
    </lineage>
</organism>
<proteinExistence type="predicted"/>
<dbReference type="AlphaFoldDB" id="A0A1L9SKL8"/>
<dbReference type="OrthoDB" id="4161285at2759"/>
<reference evidence="4" key="1">
    <citation type="journal article" date="2017" name="Genome Biol.">
        <title>Comparative genomics reveals high biological diversity and specific adaptations in the industrially and medically important fungal genus Aspergillus.</title>
        <authorList>
            <person name="de Vries R.P."/>
            <person name="Riley R."/>
            <person name="Wiebenga A."/>
            <person name="Aguilar-Osorio G."/>
            <person name="Amillis S."/>
            <person name="Uchima C.A."/>
            <person name="Anderluh G."/>
            <person name="Asadollahi M."/>
            <person name="Askin M."/>
            <person name="Barry K."/>
            <person name="Battaglia E."/>
            <person name="Bayram O."/>
            <person name="Benocci T."/>
            <person name="Braus-Stromeyer S.A."/>
            <person name="Caldana C."/>
            <person name="Canovas D."/>
            <person name="Cerqueira G.C."/>
            <person name="Chen F."/>
            <person name="Chen W."/>
            <person name="Choi C."/>
            <person name="Clum A."/>
            <person name="Dos Santos R.A."/>
            <person name="Damasio A.R."/>
            <person name="Diallinas G."/>
            <person name="Emri T."/>
            <person name="Fekete E."/>
            <person name="Flipphi M."/>
            <person name="Freyberg S."/>
            <person name="Gallo A."/>
            <person name="Gournas C."/>
            <person name="Habgood R."/>
            <person name="Hainaut M."/>
            <person name="Harispe M.L."/>
            <person name="Henrissat B."/>
            <person name="Hilden K.S."/>
            <person name="Hope R."/>
            <person name="Hossain A."/>
            <person name="Karabika E."/>
            <person name="Karaffa L."/>
            <person name="Karanyi Z."/>
            <person name="Krasevec N."/>
            <person name="Kuo A."/>
            <person name="Kusch H."/>
            <person name="LaButti K."/>
            <person name="Lagendijk E.L."/>
            <person name="Lapidus A."/>
            <person name="Levasseur A."/>
            <person name="Lindquist E."/>
            <person name="Lipzen A."/>
            <person name="Logrieco A.F."/>
            <person name="MacCabe A."/>
            <person name="Maekelae M.R."/>
            <person name="Malavazi I."/>
            <person name="Melin P."/>
            <person name="Meyer V."/>
            <person name="Mielnichuk N."/>
            <person name="Miskei M."/>
            <person name="Molnar A.P."/>
            <person name="Mule G."/>
            <person name="Ngan C.Y."/>
            <person name="Orejas M."/>
            <person name="Orosz E."/>
            <person name="Ouedraogo J.P."/>
            <person name="Overkamp K.M."/>
            <person name="Park H.-S."/>
            <person name="Perrone G."/>
            <person name="Piumi F."/>
            <person name="Punt P.J."/>
            <person name="Ram A.F."/>
            <person name="Ramon A."/>
            <person name="Rauscher S."/>
            <person name="Record E."/>
            <person name="Riano-Pachon D.M."/>
            <person name="Robert V."/>
            <person name="Roehrig J."/>
            <person name="Ruller R."/>
            <person name="Salamov A."/>
            <person name="Salih N.S."/>
            <person name="Samson R.A."/>
            <person name="Sandor E."/>
            <person name="Sanguinetti M."/>
            <person name="Schuetze T."/>
            <person name="Sepcic K."/>
            <person name="Shelest E."/>
            <person name="Sherlock G."/>
            <person name="Sophianopoulou V."/>
            <person name="Squina F.M."/>
            <person name="Sun H."/>
            <person name="Susca A."/>
            <person name="Todd R.B."/>
            <person name="Tsang A."/>
            <person name="Unkles S.E."/>
            <person name="van de Wiele N."/>
            <person name="van Rossen-Uffink D."/>
            <person name="Oliveira J.V."/>
            <person name="Vesth T.C."/>
            <person name="Visser J."/>
            <person name="Yu J.-H."/>
            <person name="Zhou M."/>
            <person name="Andersen M.R."/>
            <person name="Archer D.B."/>
            <person name="Baker S.E."/>
            <person name="Benoit I."/>
            <person name="Brakhage A.A."/>
            <person name="Braus G.H."/>
            <person name="Fischer R."/>
            <person name="Frisvad J.C."/>
            <person name="Goldman G.H."/>
            <person name="Houbraken J."/>
            <person name="Oakley B."/>
            <person name="Pocsi I."/>
            <person name="Scazzocchio C."/>
            <person name="Seiboth B."/>
            <person name="vanKuyk P.A."/>
            <person name="Wortman J."/>
            <person name="Dyer P.S."/>
            <person name="Grigoriev I.V."/>
        </authorList>
    </citation>
    <scope>NUCLEOTIDE SEQUENCE [LARGE SCALE GENOMIC DNA]</scope>
    <source>
        <strain evidence="4">CBS 506.65</strain>
    </source>
</reference>
<feature type="coiled-coil region" evidence="1">
    <location>
        <begin position="63"/>
        <end position="118"/>
    </location>
</feature>
<gene>
    <name evidence="3" type="ORF">ASPZODRAFT_1735778</name>
</gene>
<dbReference type="RefSeq" id="XP_022582151.1">
    <property type="nucleotide sequence ID" value="XM_022727010.1"/>
</dbReference>
<dbReference type="EMBL" id="KV878340">
    <property type="protein sequence ID" value="OJJ47641.1"/>
    <property type="molecule type" value="Genomic_DNA"/>
</dbReference>
<feature type="region of interest" description="Disordered" evidence="2">
    <location>
        <begin position="1"/>
        <end position="38"/>
    </location>
</feature>
<evidence type="ECO:0000256" key="1">
    <source>
        <dbReference type="SAM" id="Coils"/>
    </source>
</evidence>
<evidence type="ECO:0000313" key="4">
    <source>
        <dbReference type="Proteomes" id="UP000184188"/>
    </source>
</evidence>
<protein>
    <submittedName>
        <fullName evidence="3">Uncharacterized protein</fullName>
    </submittedName>
</protein>
<accession>A0A1L9SKL8</accession>
<dbReference type="GeneID" id="34613474"/>
<dbReference type="VEuPathDB" id="FungiDB:ASPZODRAFT_1735778"/>
<evidence type="ECO:0000313" key="3">
    <source>
        <dbReference type="EMBL" id="OJJ47641.1"/>
    </source>
</evidence>
<keyword evidence="4" id="KW-1185">Reference proteome</keyword>
<name>A0A1L9SKL8_9EURO</name>
<sequence length="139" mass="15906">MVQRPLSPPAETAPVPDSKIVPLDSPTRTTPIHPLLPEIRVPGEPLPPYRYHPVTCLPIDSDSEEIQSQLRELRQEVSSREAALKMQEELARQVRQKMDEAEKKREMVQKAMDKKTKERNTELKVLSKYQEVKASDIPS</sequence>
<evidence type="ECO:0000256" key="2">
    <source>
        <dbReference type="SAM" id="MobiDB-lite"/>
    </source>
</evidence>
<keyword evidence="1" id="KW-0175">Coiled coil</keyword>
<dbReference type="Proteomes" id="UP000184188">
    <property type="component" value="Unassembled WGS sequence"/>
</dbReference>